<dbReference type="HOGENOM" id="CLU_2439205_0_0_7"/>
<evidence type="ECO:0000313" key="2">
    <source>
        <dbReference type="EMBL" id="AGP38636.1"/>
    </source>
</evidence>
<sequence>MPDRQPGNKSQVLFAKPLFALLLVGYLATGEELRLRRRYDTRLWHIELKRDGVGVLHIETYLAWNRQIERQRGFESLSHTASVAVLELVQ</sequence>
<dbReference type="AlphaFoldDB" id="S4Y2C3"/>
<evidence type="ECO:0000313" key="3">
    <source>
        <dbReference type="Proteomes" id="UP000014803"/>
    </source>
</evidence>
<accession>S4Y2C3</accession>
<organism evidence="2 3">
    <name type="scientific">Sorangium cellulosum So0157-2</name>
    <dbReference type="NCBI Taxonomy" id="1254432"/>
    <lineage>
        <taxon>Bacteria</taxon>
        <taxon>Pseudomonadati</taxon>
        <taxon>Myxococcota</taxon>
        <taxon>Polyangia</taxon>
        <taxon>Polyangiales</taxon>
        <taxon>Polyangiaceae</taxon>
        <taxon>Sorangium</taxon>
    </lineage>
</organism>
<gene>
    <name evidence="2" type="ORF">SCE1572_31655</name>
</gene>
<keyword evidence="1" id="KW-1133">Transmembrane helix</keyword>
<keyword evidence="1" id="KW-0812">Transmembrane</keyword>
<feature type="transmembrane region" description="Helical" evidence="1">
    <location>
        <begin position="12"/>
        <end position="29"/>
    </location>
</feature>
<evidence type="ECO:0000256" key="1">
    <source>
        <dbReference type="SAM" id="Phobius"/>
    </source>
</evidence>
<name>S4Y2C3_SORCE</name>
<protein>
    <submittedName>
        <fullName evidence="2">Uncharacterized protein</fullName>
    </submittedName>
</protein>
<dbReference type="EMBL" id="CP003969">
    <property type="protein sequence ID" value="AGP38636.1"/>
    <property type="molecule type" value="Genomic_DNA"/>
</dbReference>
<reference evidence="2 3" key="1">
    <citation type="journal article" date="2013" name="Sci. Rep.">
        <title>Extraordinary expansion of a Sorangium cellulosum genome from an alkaline milieu.</title>
        <authorList>
            <person name="Han K."/>
            <person name="Li Z.F."/>
            <person name="Peng R."/>
            <person name="Zhu L.P."/>
            <person name="Zhou T."/>
            <person name="Wang L.G."/>
            <person name="Li S.G."/>
            <person name="Zhang X.B."/>
            <person name="Hu W."/>
            <person name="Wu Z.H."/>
            <person name="Qin N."/>
            <person name="Li Y.Z."/>
        </authorList>
    </citation>
    <scope>NUCLEOTIDE SEQUENCE [LARGE SCALE GENOMIC DNA]</scope>
    <source>
        <strain evidence="2 3">So0157-2</strain>
    </source>
</reference>
<proteinExistence type="predicted"/>
<keyword evidence="1" id="KW-0472">Membrane</keyword>
<dbReference type="KEGG" id="scu:SCE1572_31655"/>
<dbReference type="Proteomes" id="UP000014803">
    <property type="component" value="Chromosome"/>
</dbReference>